<evidence type="ECO:0000256" key="3">
    <source>
        <dbReference type="ARBA" id="ARBA00023163"/>
    </source>
</evidence>
<dbReference type="CDD" id="cd06267">
    <property type="entry name" value="PBP1_LacI_sugar_binding-like"/>
    <property type="match status" value="1"/>
</dbReference>
<dbReference type="Gene3D" id="1.10.260.40">
    <property type="entry name" value="lambda repressor-like DNA-binding domains"/>
    <property type="match status" value="1"/>
</dbReference>
<keyword evidence="1" id="KW-0805">Transcription regulation</keyword>
<dbReference type="SMART" id="SM00354">
    <property type="entry name" value="HTH_LACI"/>
    <property type="match status" value="1"/>
</dbReference>
<evidence type="ECO:0000313" key="5">
    <source>
        <dbReference type="EMBL" id="TVY00386.1"/>
    </source>
</evidence>
<feature type="domain" description="HTH lacI-type" evidence="4">
    <location>
        <begin position="2"/>
        <end position="55"/>
    </location>
</feature>
<dbReference type="Pfam" id="PF00356">
    <property type="entry name" value="LacI"/>
    <property type="match status" value="1"/>
</dbReference>
<dbReference type="PANTHER" id="PTHR30146">
    <property type="entry name" value="LACI-RELATED TRANSCRIPTIONAL REPRESSOR"/>
    <property type="match status" value="1"/>
</dbReference>
<dbReference type="CDD" id="cd01392">
    <property type="entry name" value="HTH_LacI"/>
    <property type="match status" value="1"/>
</dbReference>
<dbReference type="InterPro" id="IPR010982">
    <property type="entry name" value="Lambda_DNA-bd_dom_sf"/>
</dbReference>
<dbReference type="PANTHER" id="PTHR30146:SF109">
    <property type="entry name" value="HTH-TYPE TRANSCRIPTIONAL REGULATOR GALS"/>
    <property type="match status" value="1"/>
</dbReference>
<dbReference type="Gene3D" id="3.40.50.2300">
    <property type="match status" value="2"/>
</dbReference>
<protein>
    <submittedName>
        <fullName evidence="5">LacI family transcriptional regulator</fullName>
    </submittedName>
</protein>
<dbReference type="InterPro" id="IPR000843">
    <property type="entry name" value="HTH_LacI"/>
</dbReference>
<name>A0A559JKI4_9BACL</name>
<evidence type="ECO:0000256" key="1">
    <source>
        <dbReference type="ARBA" id="ARBA00023015"/>
    </source>
</evidence>
<dbReference type="RefSeq" id="WP_144700894.1">
    <property type="nucleotide sequence ID" value="NZ_VNJJ01000005.1"/>
</dbReference>
<dbReference type="AlphaFoldDB" id="A0A559JKI4"/>
<evidence type="ECO:0000259" key="4">
    <source>
        <dbReference type="PROSITE" id="PS50932"/>
    </source>
</evidence>
<gene>
    <name evidence="5" type="ORF">FPZ45_10140</name>
</gene>
<dbReference type="EMBL" id="VNJJ01000005">
    <property type="protein sequence ID" value="TVY00386.1"/>
    <property type="molecule type" value="Genomic_DNA"/>
</dbReference>
<comment type="caution">
    <text evidence="5">The sequence shown here is derived from an EMBL/GenBank/DDBJ whole genome shotgun (WGS) entry which is preliminary data.</text>
</comment>
<dbReference type="GO" id="GO:0000976">
    <property type="term" value="F:transcription cis-regulatory region binding"/>
    <property type="evidence" value="ECO:0007669"/>
    <property type="project" value="TreeGrafter"/>
</dbReference>
<sequence>MSGMKKIAELTGVSVSTVSNVLNGRSNVGQATKERVLQVCAEHGYYPKQPRHLDNPHRSKAIVFIFSDFDRDFYLKIINGVSDCLAENGYDLIICTSKSSDSFMKSSFARGAIILDSNIADDFVLSAAVPDFPVVLMDRMLTDSKANTKSVTVDNYPVMCDLTQGLIDKGFKSFGFIGGLDFTLDNRERFGAFMDTLAKNKIEFDRSHDYFHGNYREESGYQAAKLMILSHHLPEVLVCANDNMAIGAIKAFKENGIRVPEDISVTGFDDSEAAAMAGLTTVSILRYESGYLAAKDLLGMIAGQTSKDPFKLSATVKWRESVKFY</sequence>
<dbReference type="InterPro" id="IPR028082">
    <property type="entry name" value="Peripla_BP_I"/>
</dbReference>
<dbReference type="Proteomes" id="UP000316330">
    <property type="component" value="Unassembled WGS sequence"/>
</dbReference>
<dbReference type="SUPFAM" id="SSF53822">
    <property type="entry name" value="Periplasmic binding protein-like I"/>
    <property type="match status" value="1"/>
</dbReference>
<dbReference type="Pfam" id="PF13377">
    <property type="entry name" value="Peripla_BP_3"/>
    <property type="match status" value="1"/>
</dbReference>
<evidence type="ECO:0000313" key="6">
    <source>
        <dbReference type="Proteomes" id="UP000316330"/>
    </source>
</evidence>
<dbReference type="SUPFAM" id="SSF47413">
    <property type="entry name" value="lambda repressor-like DNA-binding domains"/>
    <property type="match status" value="1"/>
</dbReference>
<dbReference type="PROSITE" id="PS50932">
    <property type="entry name" value="HTH_LACI_2"/>
    <property type="match status" value="1"/>
</dbReference>
<keyword evidence="3" id="KW-0804">Transcription</keyword>
<reference evidence="5 6" key="1">
    <citation type="submission" date="2019-07" db="EMBL/GenBank/DDBJ databases">
        <authorList>
            <person name="Kim J."/>
        </authorList>
    </citation>
    <scope>NUCLEOTIDE SEQUENCE [LARGE SCALE GENOMIC DNA]</scope>
    <source>
        <strain evidence="5 6">G13</strain>
    </source>
</reference>
<dbReference type="OrthoDB" id="9775106at2"/>
<keyword evidence="6" id="KW-1185">Reference proteome</keyword>
<accession>A0A559JKI4</accession>
<dbReference type="GO" id="GO:0003700">
    <property type="term" value="F:DNA-binding transcription factor activity"/>
    <property type="evidence" value="ECO:0007669"/>
    <property type="project" value="TreeGrafter"/>
</dbReference>
<organism evidence="5 6">
    <name type="scientific">Cohnella terricola</name>
    <dbReference type="NCBI Taxonomy" id="1289167"/>
    <lineage>
        <taxon>Bacteria</taxon>
        <taxon>Bacillati</taxon>
        <taxon>Bacillota</taxon>
        <taxon>Bacilli</taxon>
        <taxon>Bacillales</taxon>
        <taxon>Paenibacillaceae</taxon>
        <taxon>Cohnella</taxon>
    </lineage>
</organism>
<evidence type="ECO:0000256" key="2">
    <source>
        <dbReference type="ARBA" id="ARBA00023125"/>
    </source>
</evidence>
<proteinExistence type="predicted"/>
<dbReference type="InterPro" id="IPR046335">
    <property type="entry name" value="LacI/GalR-like_sensor"/>
</dbReference>
<keyword evidence="2" id="KW-0238">DNA-binding</keyword>